<sequence>MFVLLDHYHQKNGILHACMTNKKAMGAYYHCKNKFTKKPYFPEDSCALMQAAEVEVCSGSHSLAQVVTFLSTDNDVVQARSENLALKITRSNSPTDSLSPQIESMECDNDEIPKIRFTC</sequence>
<dbReference type="EMBL" id="KZ303844">
    <property type="protein sequence ID" value="PHZ15647.1"/>
    <property type="molecule type" value="Genomic_DNA"/>
</dbReference>
<evidence type="ECO:0000313" key="2">
    <source>
        <dbReference type="Proteomes" id="UP000242254"/>
    </source>
</evidence>
<protein>
    <submittedName>
        <fullName evidence="1">Uncharacterized protein</fullName>
    </submittedName>
</protein>
<keyword evidence="2" id="KW-1185">Reference proteome</keyword>
<name>A0A2G4T3Q7_RHIZD</name>
<dbReference type="AlphaFoldDB" id="A0A2G4T3Q7"/>
<gene>
    <name evidence="1" type="ORF">RHIMIDRAFT_290003</name>
</gene>
<organism evidence="1 2">
    <name type="scientific">Rhizopus microsporus ATCC 52813</name>
    <dbReference type="NCBI Taxonomy" id="1340429"/>
    <lineage>
        <taxon>Eukaryota</taxon>
        <taxon>Fungi</taxon>
        <taxon>Fungi incertae sedis</taxon>
        <taxon>Mucoromycota</taxon>
        <taxon>Mucoromycotina</taxon>
        <taxon>Mucoromycetes</taxon>
        <taxon>Mucorales</taxon>
        <taxon>Mucorineae</taxon>
        <taxon>Rhizopodaceae</taxon>
        <taxon>Rhizopus</taxon>
    </lineage>
</organism>
<dbReference type="RefSeq" id="XP_023469355.1">
    <property type="nucleotide sequence ID" value="XM_023613698.1"/>
</dbReference>
<proteinExistence type="predicted"/>
<accession>A0A2G4T3Q7</accession>
<dbReference type="Proteomes" id="UP000242254">
    <property type="component" value="Unassembled WGS sequence"/>
</dbReference>
<dbReference type="GeneID" id="35444687"/>
<reference evidence="1 2" key="1">
    <citation type="journal article" date="2016" name="Proc. Natl. Acad. Sci. U.S.A.">
        <title>Lipid metabolic changes in an early divergent fungus govern the establishment of a mutualistic symbiosis with endobacteria.</title>
        <authorList>
            <person name="Lastovetsky O.A."/>
            <person name="Gaspar M.L."/>
            <person name="Mondo S.J."/>
            <person name="LaButti K.M."/>
            <person name="Sandor L."/>
            <person name="Grigoriev I.V."/>
            <person name="Henry S.A."/>
            <person name="Pawlowska T.E."/>
        </authorList>
    </citation>
    <scope>NUCLEOTIDE SEQUENCE [LARGE SCALE GENOMIC DNA]</scope>
    <source>
        <strain evidence="1 2">ATCC 52813</strain>
    </source>
</reference>
<evidence type="ECO:0000313" key="1">
    <source>
        <dbReference type="EMBL" id="PHZ15647.1"/>
    </source>
</evidence>